<gene>
    <name evidence="1" type="ORF">S03H2_16995</name>
</gene>
<accession>X1FI31</accession>
<dbReference type="AlphaFoldDB" id="X1FI31"/>
<name>X1FI31_9ZZZZ</name>
<organism evidence="1">
    <name type="scientific">marine sediment metagenome</name>
    <dbReference type="NCBI Taxonomy" id="412755"/>
    <lineage>
        <taxon>unclassified sequences</taxon>
        <taxon>metagenomes</taxon>
        <taxon>ecological metagenomes</taxon>
    </lineage>
</organism>
<proteinExistence type="predicted"/>
<evidence type="ECO:0000313" key="1">
    <source>
        <dbReference type="EMBL" id="GAH44612.1"/>
    </source>
</evidence>
<dbReference type="EMBL" id="BARU01008735">
    <property type="protein sequence ID" value="GAH44612.1"/>
    <property type="molecule type" value="Genomic_DNA"/>
</dbReference>
<sequence length="167" mass="19191">MEIQFAKLYLYKAGQSTDVTNYWELPYPIPVLYGEPDRPIEDWHHVWGFGSLWFFFEDTKEQADVSVEFIDPDGVSRGRYTKTLPTEVAWRTHNVDFDKVGIWRLRGTLNGITETWDALDVYDVDVPVPPPPPPPDPIQNVLCWNPYTARFEAIIGSELSSFSPPKG</sequence>
<comment type="caution">
    <text evidence="1">The sequence shown here is derived from an EMBL/GenBank/DDBJ whole genome shotgun (WGS) entry which is preliminary data.</text>
</comment>
<feature type="non-terminal residue" evidence="1">
    <location>
        <position position="167"/>
    </location>
</feature>
<protein>
    <submittedName>
        <fullName evidence="1">Uncharacterized protein</fullName>
    </submittedName>
</protein>
<reference evidence="1" key="1">
    <citation type="journal article" date="2014" name="Front. Microbiol.">
        <title>High frequency of phylogenetically diverse reductive dehalogenase-homologous genes in deep subseafloor sedimentary metagenomes.</title>
        <authorList>
            <person name="Kawai M."/>
            <person name="Futagami T."/>
            <person name="Toyoda A."/>
            <person name="Takaki Y."/>
            <person name="Nishi S."/>
            <person name="Hori S."/>
            <person name="Arai W."/>
            <person name="Tsubouchi T."/>
            <person name="Morono Y."/>
            <person name="Uchiyama I."/>
            <person name="Ito T."/>
            <person name="Fujiyama A."/>
            <person name="Inagaki F."/>
            <person name="Takami H."/>
        </authorList>
    </citation>
    <scope>NUCLEOTIDE SEQUENCE</scope>
    <source>
        <strain evidence="1">Expedition CK06-06</strain>
    </source>
</reference>